<reference evidence="1" key="1">
    <citation type="submission" date="2021-01" db="EMBL/GenBank/DDBJ databases">
        <authorList>
            <person name="Kaushik A."/>
        </authorList>
    </citation>
    <scope>NUCLEOTIDE SEQUENCE</scope>
    <source>
        <strain evidence="1">AG5</strain>
    </source>
</reference>
<gene>
    <name evidence="1" type="ORF">RDB_LOCUS154750</name>
</gene>
<sequence length="178" mass="20331">MVLTFEPLNLHKIFALSSSDLISHLANAINSDDRNTQLFATAQLWVFIQMSICEADRTSPALSLLETELLKCSKLEGNIERQEAVAEEREDKLMADADAISSSFCRDYAYRVLEVMLQRRSTPIPRYVDSWLDDVPKRLRGIESLVNYETERSLAYPDLVFDSEGRPSRIPSSEEQRV</sequence>
<dbReference type="Proteomes" id="UP000663827">
    <property type="component" value="Unassembled WGS sequence"/>
</dbReference>
<organism evidence="1 2">
    <name type="scientific">Rhizoctonia solani</name>
    <dbReference type="NCBI Taxonomy" id="456999"/>
    <lineage>
        <taxon>Eukaryota</taxon>
        <taxon>Fungi</taxon>
        <taxon>Dikarya</taxon>
        <taxon>Basidiomycota</taxon>
        <taxon>Agaricomycotina</taxon>
        <taxon>Agaricomycetes</taxon>
        <taxon>Cantharellales</taxon>
        <taxon>Ceratobasidiaceae</taxon>
        <taxon>Rhizoctonia</taxon>
    </lineage>
</organism>
<dbReference type="EMBL" id="CAJNJQ010004648">
    <property type="protein sequence ID" value="CAE7212702.1"/>
    <property type="molecule type" value="Genomic_DNA"/>
</dbReference>
<evidence type="ECO:0000313" key="1">
    <source>
        <dbReference type="EMBL" id="CAE7212702.1"/>
    </source>
</evidence>
<accession>A0A8H3HSL6</accession>
<protein>
    <submittedName>
        <fullName evidence="1">Uncharacterized protein</fullName>
    </submittedName>
</protein>
<dbReference type="AlphaFoldDB" id="A0A8H3HSL6"/>
<comment type="caution">
    <text evidence="1">The sequence shown here is derived from an EMBL/GenBank/DDBJ whole genome shotgun (WGS) entry which is preliminary data.</text>
</comment>
<evidence type="ECO:0000313" key="2">
    <source>
        <dbReference type="Proteomes" id="UP000663827"/>
    </source>
</evidence>
<name>A0A8H3HSL6_9AGAM</name>
<proteinExistence type="predicted"/>